<evidence type="ECO:0000259" key="9">
    <source>
        <dbReference type="Pfam" id="PF00266"/>
    </source>
</evidence>
<dbReference type="PROSITE" id="PS00595">
    <property type="entry name" value="AA_TRANSFER_CLASS_5"/>
    <property type="match status" value="1"/>
</dbReference>
<reference evidence="10 11" key="1">
    <citation type="submission" date="2017-09" db="EMBL/GenBank/DDBJ databases">
        <title>Bacterial strain isolated from the female urinary microbiota.</title>
        <authorList>
            <person name="Thomas-White K."/>
            <person name="Kumar N."/>
            <person name="Forster S."/>
            <person name="Putonti C."/>
            <person name="Lawley T."/>
            <person name="Wolfe A.J."/>
        </authorList>
    </citation>
    <scope>NUCLEOTIDE SEQUENCE [LARGE SCALE GENOMIC DNA]</scope>
    <source>
        <strain evidence="10 11">UMB1301</strain>
    </source>
</reference>
<gene>
    <name evidence="10" type="ORF">CJ199_03150</name>
</gene>
<evidence type="ECO:0000256" key="3">
    <source>
        <dbReference type="ARBA" id="ARBA00012239"/>
    </source>
</evidence>
<keyword evidence="4 8" id="KW-0808">Transferase</keyword>
<feature type="domain" description="Aminotransferase class V" evidence="9">
    <location>
        <begin position="27"/>
        <end position="399"/>
    </location>
</feature>
<dbReference type="NCBIfam" id="TIGR01979">
    <property type="entry name" value="sufS"/>
    <property type="match status" value="1"/>
</dbReference>
<evidence type="ECO:0000313" key="11">
    <source>
        <dbReference type="Proteomes" id="UP000235598"/>
    </source>
</evidence>
<keyword evidence="5 8" id="KW-0663">Pyridoxal phosphate</keyword>
<proteinExistence type="inferred from homology"/>
<evidence type="ECO:0000313" key="10">
    <source>
        <dbReference type="EMBL" id="PMD06377.1"/>
    </source>
</evidence>
<dbReference type="InterPro" id="IPR015424">
    <property type="entry name" value="PyrdxlP-dep_Trfase"/>
</dbReference>
<evidence type="ECO:0000256" key="1">
    <source>
        <dbReference type="ARBA" id="ARBA00001933"/>
    </source>
</evidence>
<dbReference type="Proteomes" id="UP000235598">
    <property type="component" value="Unassembled WGS sequence"/>
</dbReference>
<comment type="catalytic activity">
    <reaction evidence="6 8">
        <text>(sulfur carrier)-H + L-cysteine = (sulfur carrier)-SH + L-alanine</text>
        <dbReference type="Rhea" id="RHEA:43892"/>
        <dbReference type="Rhea" id="RHEA-COMP:14737"/>
        <dbReference type="Rhea" id="RHEA-COMP:14739"/>
        <dbReference type="ChEBI" id="CHEBI:29917"/>
        <dbReference type="ChEBI" id="CHEBI:35235"/>
        <dbReference type="ChEBI" id="CHEBI:57972"/>
        <dbReference type="ChEBI" id="CHEBI:64428"/>
        <dbReference type="EC" id="2.8.1.7"/>
    </reaction>
</comment>
<evidence type="ECO:0000256" key="4">
    <source>
        <dbReference type="ARBA" id="ARBA00022679"/>
    </source>
</evidence>
<dbReference type="EC" id="2.8.1.7" evidence="3 8"/>
<accession>A0A2N6VQJ0</accession>
<dbReference type="PANTHER" id="PTHR43586:SF8">
    <property type="entry name" value="CYSTEINE DESULFURASE 1, CHLOROPLASTIC"/>
    <property type="match status" value="1"/>
</dbReference>
<dbReference type="GO" id="GO:0006534">
    <property type="term" value="P:cysteine metabolic process"/>
    <property type="evidence" value="ECO:0007669"/>
    <property type="project" value="UniProtKB-UniRule"/>
</dbReference>
<dbReference type="RefSeq" id="WP_102238023.1">
    <property type="nucleotide sequence ID" value="NZ_PNHK01000001.1"/>
</dbReference>
<sequence>MTTQEFTRLRSDFPLLTREVAGSPLAYLDSGATSQKPECVIDAEQEFNTRHNSAVHRGAHTLATEATDAFEGARAKVAAFVGAKPSQVCWMKNATEALNVVAMGMGFATEGPYALGPGDSIVITQMEHHANLVPWQQVALRTGAELRYIPITDEGTLDLSDVDSIADASTKVMAFTHVSNVLATVNPVEQLVEHAKKIGAVTVLDACQSVPHMQVDFPAMGVDFAAFSGHKMLGPSGIGVLYGKQDALNALPPVLTGGSMIETVTMEESTFLPAPQRFEAGTQPVAQAVGLGAAVDYLSHVGMDRIAQHEQELAQILAEGVAKIPGVRLLGPANRSVSTVAVDVEGVHAHDVGQFLDADGVAVRVGHHCAMPLHARLGVRASTRASAYLYSTVEECERFLDSLARVRGYFGVES</sequence>
<dbReference type="InterPro" id="IPR015421">
    <property type="entry name" value="PyrdxlP-dep_Trfase_major"/>
</dbReference>
<dbReference type="CDD" id="cd06453">
    <property type="entry name" value="SufS_like"/>
    <property type="match status" value="1"/>
</dbReference>
<evidence type="ECO:0000256" key="2">
    <source>
        <dbReference type="ARBA" id="ARBA00010447"/>
    </source>
</evidence>
<dbReference type="PANTHER" id="PTHR43586">
    <property type="entry name" value="CYSTEINE DESULFURASE"/>
    <property type="match status" value="1"/>
</dbReference>
<comment type="function">
    <text evidence="8">Catalyzes the removal of elemental sulfur and selenium atoms from L-cysteine, L-cystine, L-selenocysteine, and L-selenocystine to produce L-alanine.</text>
</comment>
<dbReference type="GO" id="GO:0031071">
    <property type="term" value="F:cysteine desulfurase activity"/>
    <property type="evidence" value="ECO:0007669"/>
    <property type="project" value="UniProtKB-UniRule"/>
</dbReference>
<evidence type="ECO:0000256" key="8">
    <source>
        <dbReference type="RuleBase" id="RU004506"/>
    </source>
</evidence>
<evidence type="ECO:0000256" key="5">
    <source>
        <dbReference type="ARBA" id="ARBA00022898"/>
    </source>
</evidence>
<dbReference type="InterPro" id="IPR015422">
    <property type="entry name" value="PyrdxlP-dep_Trfase_small"/>
</dbReference>
<organism evidence="10 11">
    <name type="scientific">Brevibacterium paucivorans</name>
    <dbReference type="NCBI Taxonomy" id="170994"/>
    <lineage>
        <taxon>Bacteria</taxon>
        <taxon>Bacillati</taxon>
        <taxon>Actinomycetota</taxon>
        <taxon>Actinomycetes</taxon>
        <taxon>Micrococcales</taxon>
        <taxon>Brevibacteriaceae</taxon>
        <taxon>Brevibacterium</taxon>
    </lineage>
</organism>
<dbReference type="Gene3D" id="3.40.640.10">
    <property type="entry name" value="Type I PLP-dependent aspartate aminotransferase-like (Major domain)"/>
    <property type="match status" value="1"/>
</dbReference>
<dbReference type="OrthoDB" id="9804366at2"/>
<evidence type="ECO:0000256" key="7">
    <source>
        <dbReference type="RuleBase" id="RU004504"/>
    </source>
</evidence>
<dbReference type="Gene3D" id="3.90.1150.10">
    <property type="entry name" value="Aspartate Aminotransferase, domain 1"/>
    <property type="match status" value="1"/>
</dbReference>
<dbReference type="InterPro" id="IPR020578">
    <property type="entry name" value="Aminotrans_V_PyrdxlP_BS"/>
</dbReference>
<dbReference type="InterPro" id="IPR010970">
    <property type="entry name" value="Cys_dSase_SufS"/>
</dbReference>
<comment type="similarity">
    <text evidence="2 8">Belongs to the class-V pyridoxal-phosphate-dependent aminotransferase family. Csd subfamily.</text>
</comment>
<evidence type="ECO:0000256" key="6">
    <source>
        <dbReference type="ARBA" id="ARBA00050776"/>
    </source>
</evidence>
<dbReference type="GO" id="GO:0030170">
    <property type="term" value="F:pyridoxal phosphate binding"/>
    <property type="evidence" value="ECO:0007669"/>
    <property type="project" value="UniProtKB-UniRule"/>
</dbReference>
<dbReference type="AlphaFoldDB" id="A0A2N6VQJ0"/>
<dbReference type="InterPro" id="IPR000192">
    <property type="entry name" value="Aminotrans_V_dom"/>
</dbReference>
<dbReference type="EMBL" id="PNHK01000001">
    <property type="protein sequence ID" value="PMD06377.1"/>
    <property type="molecule type" value="Genomic_DNA"/>
</dbReference>
<dbReference type="SUPFAM" id="SSF53383">
    <property type="entry name" value="PLP-dependent transferases"/>
    <property type="match status" value="1"/>
</dbReference>
<protein>
    <recommendedName>
        <fullName evidence="3 8">Cysteine desulfurase</fullName>
        <ecNumber evidence="3 8">2.8.1.7</ecNumber>
    </recommendedName>
</protein>
<name>A0A2N6VQJ0_9MICO</name>
<comment type="cofactor">
    <cofactor evidence="1 7">
        <name>pyridoxal 5'-phosphate</name>
        <dbReference type="ChEBI" id="CHEBI:597326"/>
    </cofactor>
</comment>
<dbReference type="Pfam" id="PF00266">
    <property type="entry name" value="Aminotran_5"/>
    <property type="match status" value="1"/>
</dbReference>
<comment type="caution">
    <text evidence="10">The sequence shown here is derived from an EMBL/GenBank/DDBJ whole genome shotgun (WGS) entry which is preliminary data.</text>
</comment>